<dbReference type="InterPro" id="IPR039426">
    <property type="entry name" value="TonB-dep_rcpt-like"/>
</dbReference>
<dbReference type="Pfam" id="PF07715">
    <property type="entry name" value="Plug"/>
    <property type="match status" value="1"/>
</dbReference>
<evidence type="ECO:0000256" key="6">
    <source>
        <dbReference type="ARBA" id="ARBA00023004"/>
    </source>
</evidence>
<keyword evidence="8 12" id="KW-0798">TonB box</keyword>
<reference evidence="16" key="1">
    <citation type="journal article" date="2014" name="Int. J. Syst. Evol. Microbiol.">
        <title>Complete genome of a new Firmicutes species belonging to the dominant human colonic microbiota ('Ruminococcus bicirculans') reveals two chromosomes and a selective capacity to utilize plant glucans.</title>
        <authorList>
            <consortium name="NISC Comparative Sequencing Program"/>
            <person name="Wegmann U."/>
            <person name="Louis P."/>
            <person name="Goesmann A."/>
            <person name="Henrissat B."/>
            <person name="Duncan S.H."/>
            <person name="Flint H.J."/>
        </authorList>
    </citation>
    <scope>NUCLEOTIDE SEQUENCE</scope>
    <source>
        <strain evidence="16">NBRC 102424</strain>
    </source>
</reference>
<evidence type="ECO:0000256" key="8">
    <source>
        <dbReference type="ARBA" id="ARBA00023077"/>
    </source>
</evidence>
<keyword evidence="13" id="KW-0732">Signal</keyword>
<dbReference type="Gene3D" id="2.40.170.20">
    <property type="entry name" value="TonB-dependent receptor, beta-barrel domain"/>
    <property type="match status" value="1"/>
</dbReference>
<gene>
    <name evidence="16" type="ORF">GCM10007891_23670</name>
</gene>
<comment type="similarity">
    <text evidence="11 12">Belongs to the TonB-dependent receptor family.</text>
</comment>
<feature type="domain" description="TonB-dependent receptor-like beta-barrel" evidence="14">
    <location>
        <begin position="251"/>
        <end position="647"/>
    </location>
</feature>
<evidence type="ECO:0000256" key="4">
    <source>
        <dbReference type="ARBA" id="ARBA00022496"/>
    </source>
</evidence>
<evidence type="ECO:0000259" key="14">
    <source>
        <dbReference type="Pfam" id="PF00593"/>
    </source>
</evidence>
<evidence type="ECO:0000313" key="16">
    <source>
        <dbReference type="EMBL" id="GLQ00514.1"/>
    </source>
</evidence>
<keyword evidence="5 11" id="KW-0812">Transmembrane</keyword>
<keyword evidence="6" id="KW-0408">Iron</keyword>
<feature type="chain" id="PRO_5046224531" evidence="13">
    <location>
        <begin position="21"/>
        <end position="685"/>
    </location>
</feature>
<evidence type="ECO:0000313" key="17">
    <source>
        <dbReference type="Proteomes" id="UP001161423"/>
    </source>
</evidence>
<evidence type="ECO:0000256" key="2">
    <source>
        <dbReference type="ARBA" id="ARBA00022448"/>
    </source>
</evidence>
<dbReference type="InterPro" id="IPR036942">
    <property type="entry name" value="Beta-barrel_TonB_sf"/>
</dbReference>
<dbReference type="Proteomes" id="UP001161423">
    <property type="component" value="Unassembled WGS sequence"/>
</dbReference>
<evidence type="ECO:0000256" key="1">
    <source>
        <dbReference type="ARBA" id="ARBA00004571"/>
    </source>
</evidence>
<dbReference type="InterPro" id="IPR012910">
    <property type="entry name" value="Plug_dom"/>
</dbReference>
<evidence type="ECO:0000256" key="12">
    <source>
        <dbReference type="RuleBase" id="RU003357"/>
    </source>
</evidence>
<proteinExistence type="inferred from homology"/>
<reference evidence="16" key="2">
    <citation type="submission" date="2023-01" db="EMBL/GenBank/DDBJ databases">
        <title>Draft genome sequence of Methylophaga thalassica strain NBRC 102424.</title>
        <authorList>
            <person name="Sun Q."/>
            <person name="Mori K."/>
        </authorList>
    </citation>
    <scope>NUCLEOTIDE SEQUENCE</scope>
    <source>
        <strain evidence="16">NBRC 102424</strain>
    </source>
</reference>
<comment type="subcellular location">
    <subcellularLocation>
        <location evidence="1 11">Cell outer membrane</location>
        <topology evidence="1 11">Multi-pass membrane protein</topology>
    </subcellularLocation>
</comment>
<keyword evidence="17" id="KW-1185">Reference proteome</keyword>
<dbReference type="PANTHER" id="PTHR32552:SF81">
    <property type="entry name" value="TONB-DEPENDENT OUTER MEMBRANE RECEPTOR"/>
    <property type="match status" value="1"/>
</dbReference>
<protein>
    <submittedName>
        <fullName evidence="16">TonB-dependent receptor</fullName>
    </submittedName>
</protein>
<keyword evidence="2 11" id="KW-0813">Transport</keyword>
<keyword evidence="9 11" id="KW-0472">Membrane</keyword>
<evidence type="ECO:0000259" key="15">
    <source>
        <dbReference type="Pfam" id="PF07715"/>
    </source>
</evidence>
<dbReference type="PANTHER" id="PTHR32552">
    <property type="entry name" value="FERRICHROME IRON RECEPTOR-RELATED"/>
    <property type="match status" value="1"/>
</dbReference>
<keyword evidence="16" id="KW-0675">Receptor</keyword>
<keyword evidence="3 11" id="KW-1134">Transmembrane beta strand</keyword>
<name>A0ABQ5TWV4_9GAMM</name>
<evidence type="ECO:0000256" key="13">
    <source>
        <dbReference type="SAM" id="SignalP"/>
    </source>
</evidence>
<dbReference type="Pfam" id="PF00593">
    <property type="entry name" value="TonB_dep_Rec_b-barrel"/>
    <property type="match status" value="1"/>
</dbReference>
<evidence type="ECO:0000256" key="9">
    <source>
        <dbReference type="ARBA" id="ARBA00023136"/>
    </source>
</evidence>
<keyword evidence="10 11" id="KW-0998">Cell outer membrane</keyword>
<dbReference type="PROSITE" id="PS52016">
    <property type="entry name" value="TONB_DEPENDENT_REC_3"/>
    <property type="match status" value="1"/>
</dbReference>
<keyword evidence="7" id="KW-0406">Ion transport</keyword>
<evidence type="ECO:0000256" key="3">
    <source>
        <dbReference type="ARBA" id="ARBA00022452"/>
    </source>
</evidence>
<dbReference type="InterPro" id="IPR000531">
    <property type="entry name" value="Beta-barrel_TonB"/>
</dbReference>
<feature type="signal peptide" evidence="13">
    <location>
        <begin position="1"/>
        <end position="20"/>
    </location>
</feature>
<evidence type="ECO:0000256" key="10">
    <source>
        <dbReference type="ARBA" id="ARBA00023237"/>
    </source>
</evidence>
<evidence type="ECO:0000256" key="11">
    <source>
        <dbReference type="PROSITE-ProRule" id="PRU01360"/>
    </source>
</evidence>
<accession>A0ABQ5TWV4</accession>
<keyword evidence="4" id="KW-0410">Iron transport</keyword>
<dbReference type="CDD" id="cd01347">
    <property type="entry name" value="ligand_gated_channel"/>
    <property type="match status" value="1"/>
</dbReference>
<sequence length="685" mass="75832">MKKHILTAMIYACLSTHVLAEDNTSDPIEKANNRVQLNNIVVKGEKETKTLKDTSSSVAVIHEEELNSTQYQSFQDVIATVPNVVVETGAVPNVRGITGNGAAGGFLSVTGGANARFTTLIDGVAQPFVADLTGSSGLWDLEQVEVYRGPQSTNNGRNSIAGAMYIKTKDPSFDWDGAVRLGYRNKDKYFDKAVMLSGPIIENTLAFRFAGQAVDGETTTSNEPFSTNPTNLDLNELDTQQGRYKLLWTPTDDFKALFTYSKYKEEGDAGRRYFRNDGVGGYNKIDSLIRDMDTENETISLDMSYQLNDSMSVDMLVSKMNYQLSFDSYDPLPSSKQSANFSEDNKDVDLKLNFGQDSDAFNGLIGLSYFKRDQSIKSLGGSVYSGDDDSNAKALYSELNFGLAEKWILTTGLRYQKEEQDRHFDYTSRNISADLKEDNKILLPSVALKYAFSDTSTVGISYRKGYNSGGGALDITAGDYYYYDEERVDTYEIFSRNEFDDGRYTLNANLFFNEYDGYQGVSSRRIINIDTAETYGAELEGVAWVTDDIEVTASLGLLHTEVIDGGDDYTSATGNQLSTAPKKTANLGATYFLTDNFNFGGNIQYIGGYYGDIDNSDDQKVGGYSVINLRANYEIGQLSLSAYVNNVTDKYAERVVYPITAQYTQGFKDVIDPRTVGIAATYSFF</sequence>
<evidence type="ECO:0000256" key="7">
    <source>
        <dbReference type="ARBA" id="ARBA00023065"/>
    </source>
</evidence>
<comment type="caution">
    <text evidence="16">The sequence shown here is derived from an EMBL/GenBank/DDBJ whole genome shotgun (WGS) entry which is preliminary data.</text>
</comment>
<dbReference type="EMBL" id="BSND01000006">
    <property type="protein sequence ID" value="GLQ00514.1"/>
    <property type="molecule type" value="Genomic_DNA"/>
</dbReference>
<feature type="domain" description="TonB-dependent receptor plug" evidence="15">
    <location>
        <begin position="51"/>
        <end position="163"/>
    </location>
</feature>
<dbReference type="SUPFAM" id="SSF56935">
    <property type="entry name" value="Porins"/>
    <property type="match status" value="1"/>
</dbReference>
<evidence type="ECO:0000256" key="5">
    <source>
        <dbReference type="ARBA" id="ARBA00022692"/>
    </source>
</evidence>
<organism evidence="16 17">
    <name type="scientific">Methylophaga thalassica</name>
    <dbReference type="NCBI Taxonomy" id="40223"/>
    <lineage>
        <taxon>Bacteria</taxon>
        <taxon>Pseudomonadati</taxon>
        <taxon>Pseudomonadota</taxon>
        <taxon>Gammaproteobacteria</taxon>
        <taxon>Thiotrichales</taxon>
        <taxon>Piscirickettsiaceae</taxon>
        <taxon>Methylophaga</taxon>
    </lineage>
</organism>
<dbReference type="RefSeq" id="WP_284723465.1">
    <property type="nucleotide sequence ID" value="NZ_BSND01000006.1"/>
</dbReference>